<sequence length="349" mass="40722">MKIKKTYSFAFWSSFYITLLTAFALFLSAYFLLDIWLSFTYLLLYISIVFLFTFLIIQYRLEKFIYQRIKKIYDSVSILDKSDLNKTSITSDIDTLSREVQKFAESKQQQIRNLNLREGYRREFLGNISHELKTPLFTVQGYLLTLVDGAFKDEKISLKYLNRANKGVDRLISIVKDLDLISKLESADLNLNKQPFDMVKLVKDVFELLEMKAKKRNISLLLDKHYEFPMMVIGDVERYEQVLTNLIVNSIKYGKINGTTIISMEPHKGKKILVKVKDNGEGIKEDHLSRIFERFYRVDQSRSREQGGSGLGLSIVKHIIEAHNEQIFVKSKAFRGSEFSFTAEKLEQF</sequence>
<keyword evidence="3" id="KW-0597">Phosphoprotein</keyword>
<reference evidence="10" key="1">
    <citation type="journal article" date="2019" name="Int. J. Syst. Evol. Microbiol.">
        <title>The Global Catalogue of Microorganisms (GCM) 10K type strain sequencing project: providing services to taxonomists for standard genome sequencing and annotation.</title>
        <authorList>
            <consortium name="The Broad Institute Genomics Platform"/>
            <consortium name="The Broad Institute Genome Sequencing Center for Infectious Disease"/>
            <person name="Wu L."/>
            <person name="Ma J."/>
        </authorList>
    </citation>
    <scope>NUCLEOTIDE SEQUENCE [LARGE SCALE GENOMIC DNA]</scope>
    <source>
        <strain evidence="10">CCUG 60022</strain>
    </source>
</reference>
<dbReference type="SMART" id="SM00387">
    <property type="entry name" value="HATPase_c"/>
    <property type="match status" value="1"/>
</dbReference>
<dbReference type="InterPro" id="IPR036890">
    <property type="entry name" value="HATPase_C_sf"/>
</dbReference>
<dbReference type="PANTHER" id="PTHR45453:SF1">
    <property type="entry name" value="PHOSPHATE REGULON SENSOR PROTEIN PHOR"/>
    <property type="match status" value="1"/>
</dbReference>
<keyword evidence="10" id="KW-1185">Reference proteome</keyword>
<feature type="transmembrane region" description="Helical" evidence="7">
    <location>
        <begin position="9"/>
        <end position="33"/>
    </location>
</feature>
<dbReference type="PANTHER" id="PTHR45453">
    <property type="entry name" value="PHOSPHATE REGULON SENSOR PROTEIN PHOR"/>
    <property type="match status" value="1"/>
</dbReference>
<dbReference type="SUPFAM" id="SSF47384">
    <property type="entry name" value="Homodimeric domain of signal transducing histidine kinase"/>
    <property type="match status" value="1"/>
</dbReference>
<evidence type="ECO:0000256" key="6">
    <source>
        <dbReference type="ARBA" id="ARBA00023012"/>
    </source>
</evidence>
<dbReference type="EMBL" id="JBHTIC010000006">
    <property type="protein sequence ID" value="MFD0761604.1"/>
    <property type="molecule type" value="Genomic_DNA"/>
</dbReference>
<dbReference type="Pfam" id="PF00512">
    <property type="entry name" value="HisKA"/>
    <property type="match status" value="1"/>
</dbReference>
<dbReference type="InterPro" id="IPR050351">
    <property type="entry name" value="BphY/WalK/GraS-like"/>
</dbReference>
<dbReference type="InterPro" id="IPR005467">
    <property type="entry name" value="His_kinase_dom"/>
</dbReference>
<feature type="transmembrane region" description="Helical" evidence="7">
    <location>
        <begin position="39"/>
        <end position="61"/>
    </location>
</feature>
<dbReference type="CDD" id="cd00075">
    <property type="entry name" value="HATPase"/>
    <property type="match status" value="1"/>
</dbReference>
<keyword evidence="7" id="KW-0472">Membrane</keyword>
<name>A0ABW2Z5Q8_9FLAO</name>
<evidence type="ECO:0000256" key="1">
    <source>
        <dbReference type="ARBA" id="ARBA00000085"/>
    </source>
</evidence>
<dbReference type="SMART" id="SM00388">
    <property type="entry name" value="HisKA"/>
    <property type="match status" value="1"/>
</dbReference>
<evidence type="ECO:0000259" key="8">
    <source>
        <dbReference type="PROSITE" id="PS50109"/>
    </source>
</evidence>
<dbReference type="EC" id="2.7.13.3" evidence="2"/>
<dbReference type="CDD" id="cd00082">
    <property type="entry name" value="HisKA"/>
    <property type="match status" value="1"/>
</dbReference>
<dbReference type="Proteomes" id="UP001597032">
    <property type="component" value="Unassembled WGS sequence"/>
</dbReference>
<dbReference type="RefSeq" id="WP_298262730.1">
    <property type="nucleotide sequence ID" value="NZ_JBHTIC010000006.1"/>
</dbReference>
<keyword evidence="7" id="KW-1133">Transmembrane helix</keyword>
<evidence type="ECO:0000256" key="3">
    <source>
        <dbReference type="ARBA" id="ARBA00022553"/>
    </source>
</evidence>
<dbReference type="InterPro" id="IPR003594">
    <property type="entry name" value="HATPase_dom"/>
</dbReference>
<evidence type="ECO:0000313" key="10">
    <source>
        <dbReference type="Proteomes" id="UP001597032"/>
    </source>
</evidence>
<feature type="domain" description="Histidine kinase" evidence="8">
    <location>
        <begin position="127"/>
        <end position="347"/>
    </location>
</feature>
<comment type="caution">
    <text evidence="9">The sequence shown here is derived from an EMBL/GenBank/DDBJ whole genome shotgun (WGS) entry which is preliminary data.</text>
</comment>
<comment type="catalytic activity">
    <reaction evidence="1">
        <text>ATP + protein L-histidine = ADP + protein N-phospho-L-histidine.</text>
        <dbReference type="EC" id="2.7.13.3"/>
    </reaction>
</comment>
<dbReference type="PROSITE" id="PS50109">
    <property type="entry name" value="HIS_KIN"/>
    <property type="match status" value="1"/>
</dbReference>
<dbReference type="InterPro" id="IPR036097">
    <property type="entry name" value="HisK_dim/P_sf"/>
</dbReference>
<gene>
    <name evidence="9" type="ORF">ACFQZW_05875</name>
</gene>
<dbReference type="GO" id="GO:0016301">
    <property type="term" value="F:kinase activity"/>
    <property type="evidence" value="ECO:0007669"/>
    <property type="project" value="UniProtKB-KW"/>
</dbReference>
<evidence type="ECO:0000256" key="4">
    <source>
        <dbReference type="ARBA" id="ARBA00022679"/>
    </source>
</evidence>
<dbReference type="SUPFAM" id="SSF55874">
    <property type="entry name" value="ATPase domain of HSP90 chaperone/DNA topoisomerase II/histidine kinase"/>
    <property type="match status" value="1"/>
</dbReference>
<keyword evidence="5 9" id="KW-0418">Kinase</keyword>
<evidence type="ECO:0000256" key="7">
    <source>
        <dbReference type="SAM" id="Phobius"/>
    </source>
</evidence>
<dbReference type="Gene3D" id="1.10.287.130">
    <property type="match status" value="1"/>
</dbReference>
<keyword evidence="4" id="KW-0808">Transferase</keyword>
<proteinExistence type="predicted"/>
<dbReference type="Gene3D" id="3.30.565.10">
    <property type="entry name" value="Histidine kinase-like ATPase, C-terminal domain"/>
    <property type="match status" value="1"/>
</dbReference>
<evidence type="ECO:0000256" key="2">
    <source>
        <dbReference type="ARBA" id="ARBA00012438"/>
    </source>
</evidence>
<accession>A0ABW2Z5Q8</accession>
<dbReference type="InterPro" id="IPR003661">
    <property type="entry name" value="HisK_dim/P_dom"/>
</dbReference>
<keyword evidence="7" id="KW-0812">Transmembrane</keyword>
<dbReference type="PRINTS" id="PR00344">
    <property type="entry name" value="BCTRLSENSOR"/>
</dbReference>
<evidence type="ECO:0000313" key="9">
    <source>
        <dbReference type="EMBL" id="MFD0761604.1"/>
    </source>
</evidence>
<protein>
    <recommendedName>
        <fullName evidence="2">histidine kinase</fullName>
        <ecNumber evidence="2">2.7.13.3</ecNumber>
    </recommendedName>
</protein>
<keyword evidence="6" id="KW-0902">Two-component regulatory system</keyword>
<evidence type="ECO:0000256" key="5">
    <source>
        <dbReference type="ARBA" id="ARBA00022777"/>
    </source>
</evidence>
<dbReference type="Pfam" id="PF02518">
    <property type="entry name" value="HATPase_c"/>
    <property type="match status" value="1"/>
</dbReference>
<organism evidence="9 10">
    <name type="scientific">Lutibacter aestuarii</name>
    <dbReference type="NCBI Taxonomy" id="861111"/>
    <lineage>
        <taxon>Bacteria</taxon>
        <taxon>Pseudomonadati</taxon>
        <taxon>Bacteroidota</taxon>
        <taxon>Flavobacteriia</taxon>
        <taxon>Flavobacteriales</taxon>
        <taxon>Flavobacteriaceae</taxon>
        <taxon>Lutibacter</taxon>
    </lineage>
</organism>
<dbReference type="InterPro" id="IPR004358">
    <property type="entry name" value="Sig_transdc_His_kin-like_C"/>
</dbReference>